<evidence type="ECO:0000256" key="6">
    <source>
        <dbReference type="HAMAP-Rule" id="MF_01894"/>
    </source>
</evidence>
<feature type="region of interest" description="Disordered" evidence="7">
    <location>
        <begin position="720"/>
        <end position="756"/>
    </location>
</feature>
<dbReference type="PIRSF" id="PIRSF005719">
    <property type="entry name" value="SMC"/>
    <property type="match status" value="1"/>
</dbReference>
<comment type="function">
    <text evidence="6">Required for chromosome condensation and partitioning.</text>
</comment>
<sequence length="1177" mass="135414">MYLSKIELFGFKSFAHRVKITFDKGLTAIVGPNGCGKTNVVDAIRWVLGEQKSALLRSTKMENIIFNGTRSLKPLSLSEVSLTIENTRNVLPVEYTEVTITRRLYRNGESEYLLNQVPCRLRDILDLFADTGMGSDAYSVIELKMIEEIISNKSEERLRLLEEAAGITRYKQRRKQTFRQLDSTSRDLERVDDLLSEVAKKTRSLKTQVRKAETCRELKQNLRTLELSLGLVRLEEYEQRLEPLKQKRAAEESRNEELATRLTLLDSQLQEDELKQLNLEQELAERQKQLNALSEQLHSGEKRLVELNEQTKRLEERVTRAEHSIMAHRDTAASLQKEQEELKKAADPLLQKHKDEEERLQRLRDEQQKAGAILADNRNNIRALQRSLDEHERQLSSLRISRQKEQTTCEHLQKRLRSLDEAMNEHDQRLENLAGELQELTEKRDAVQQHLHRATEEISGLRALKEQIAEQIESGRERLFEQRSRKERLQNSILLADSILDSYEGLPEGIEFLENEAATKSGLGCLSDVISLDPEYRKAVNAALGEALGYYICATFEEAHGNICRLMDADKGKLSFLVLEHLPSPSPAEPTCIDGSRPALSVVECPEPLSRALSLLLHNTHISADFETARRLSHKHPQCTFVTMEGEKITPSGIVHGGSTRENEGLRLGKKAERDRLMQQKEELDALIAQQDSALQDLGRKHASIPLKDKERQHNSLERELNGLERGLTALETRQSSGAKERERAREERRRTEEEYRQSMQAAAALAPDINRLEEERDKLLEELKQVRENNRRAEEAHNQRNRDVQNRENRFRELRLELDKLRFRQTGCSENIRKADAQVKDLQQEISTAESLLEETRRDIAACSSRLDEQRIQSGQRQETINGLETGYREIKIRNQQTRNDLRDIRRSHDTGVQLATELREQQRTIEKNIDALLTSVQTRYDCNLHVIDHDVPEGFDPQQAEADIEIIRSRLQKFGAVNELALEEYQQEKERFDFLNEQKDDLLSAERQLRATIDEINKTALKKFNDTYQSVRSNFISIFRELFEETDEADLKITTEDDPLEAHISIIAKPRGKKPLSIEQLSGGEKALTALSLLFSIYLVKPSPFCILDEVDAPLDDSNIGRFIKLLKKFENNTQFIIVTHNKKTMASSQALYGVTMEEEGVSKLIPVRLEKQRT</sequence>
<dbReference type="PANTHER" id="PTHR43977">
    <property type="entry name" value="STRUCTURAL MAINTENANCE OF CHROMOSOMES PROTEIN 3"/>
    <property type="match status" value="1"/>
</dbReference>
<evidence type="ECO:0000313" key="9">
    <source>
        <dbReference type="EMBL" id="MBF0636155.1"/>
    </source>
</evidence>
<keyword evidence="4 6" id="KW-0175">Coiled coil</keyword>
<evidence type="ECO:0000256" key="4">
    <source>
        <dbReference type="ARBA" id="ARBA00023054"/>
    </source>
</evidence>
<feature type="domain" description="SMC hinge" evidence="8">
    <location>
        <begin position="520"/>
        <end position="633"/>
    </location>
</feature>
<accession>A0ABR9XQ84</accession>
<keyword evidence="10" id="KW-1185">Reference proteome</keyword>
<keyword evidence="1 6" id="KW-0963">Cytoplasm</keyword>
<dbReference type="HAMAP" id="MF_01894">
    <property type="entry name" value="Smc_prok"/>
    <property type="match status" value="1"/>
</dbReference>
<keyword evidence="2 6" id="KW-0547">Nucleotide-binding</keyword>
<evidence type="ECO:0000256" key="2">
    <source>
        <dbReference type="ARBA" id="ARBA00022741"/>
    </source>
</evidence>
<keyword evidence="3 6" id="KW-0067">ATP-binding</keyword>
<dbReference type="Gene3D" id="3.40.50.300">
    <property type="entry name" value="P-loop containing nucleotide triphosphate hydrolases"/>
    <property type="match status" value="2"/>
</dbReference>
<comment type="domain">
    <text evidence="6">Contains large globular domains required for ATP hydrolysis at each terminus and a third globular domain forming a flexible hinge near the middle of the molecule. These domains are separated by coiled-coil structures.</text>
</comment>
<dbReference type="Gene3D" id="1.20.1060.20">
    <property type="match status" value="1"/>
</dbReference>
<dbReference type="SUPFAM" id="SSF75553">
    <property type="entry name" value="Smc hinge domain"/>
    <property type="match status" value="1"/>
</dbReference>
<comment type="subcellular location">
    <subcellularLocation>
        <location evidence="6">Cytoplasm</location>
    </subcellularLocation>
</comment>
<dbReference type="Pfam" id="PF02463">
    <property type="entry name" value="SMC_N"/>
    <property type="match status" value="1"/>
</dbReference>
<evidence type="ECO:0000256" key="3">
    <source>
        <dbReference type="ARBA" id="ARBA00022840"/>
    </source>
</evidence>
<dbReference type="EMBL" id="JADGII010000003">
    <property type="protein sequence ID" value="MBF0636155.1"/>
    <property type="molecule type" value="Genomic_DNA"/>
</dbReference>
<dbReference type="InterPro" id="IPR010935">
    <property type="entry name" value="SMC_hinge"/>
</dbReference>
<dbReference type="RefSeq" id="WP_175187264.1">
    <property type="nucleotide sequence ID" value="NZ_JABVZQ010000006.1"/>
</dbReference>
<dbReference type="Proteomes" id="UP000619838">
    <property type="component" value="Unassembled WGS sequence"/>
</dbReference>
<dbReference type="InterPro" id="IPR027417">
    <property type="entry name" value="P-loop_NTPase"/>
</dbReference>
<evidence type="ECO:0000256" key="7">
    <source>
        <dbReference type="SAM" id="MobiDB-lite"/>
    </source>
</evidence>
<evidence type="ECO:0000256" key="5">
    <source>
        <dbReference type="ARBA" id="ARBA00023125"/>
    </source>
</evidence>
<dbReference type="CDD" id="cd03278">
    <property type="entry name" value="ABC_SMC_barmotin"/>
    <property type="match status" value="1"/>
</dbReference>
<gene>
    <name evidence="6 9" type="primary">smc</name>
    <name evidence="9" type="ORF">INT08_03020</name>
</gene>
<feature type="binding site" evidence="6">
    <location>
        <begin position="32"/>
        <end position="39"/>
    </location>
    <ligand>
        <name>ATP</name>
        <dbReference type="ChEBI" id="CHEBI:30616"/>
    </ligand>
</feature>
<dbReference type="Pfam" id="PF06470">
    <property type="entry name" value="SMC_hinge"/>
    <property type="match status" value="1"/>
</dbReference>
<dbReference type="SUPFAM" id="SSF52540">
    <property type="entry name" value="P-loop containing nucleoside triphosphate hydrolases"/>
    <property type="match status" value="1"/>
</dbReference>
<dbReference type="InterPro" id="IPR003395">
    <property type="entry name" value="RecF/RecN/SMC_N"/>
</dbReference>
<comment type="subunit">
    <text evidence="6">Homodimer.</text>
</comment>
<feature type="coiled-coil region" evidence="6">
    <location>
        <begin position="980"/>
        <end position="1017"/>
    </location>
</feature>
<organism evidence="9 10">
    <name type="scientific">Prosthecochloris ethylica</name>
    <dbReference type="NCBI Taxonomy" id="2743976"/>
    <lineage>
        <taxon>Bacteria</taxon>
        <taxon>Pseudomonadati</taxon>
        <taxon>Chlorobiota</taxon>
        <taxon>Chlorobiia</taxon>
        <taxon>Chlorobiales</taxon>
        <taxon>Chlorobiaceae</taxon>
        <taxon>Prosthecochloris</taxon>
    </lineage>
</organism>
<comment type="similarity">
    <text evidence="6">Belongs to the SMC family.</text>
</comment>
<evidence type="ECO:0000256" key="1">
    <source>
        <dbReference type="ARBA" id="ARBA00022490"/>
    </source>
</evidence>
<evidence type="ECO:0000313" key="10">
    <source>
        <dbReference type="Proteomes" id="UP000619838"/>
    </source>
</evidence>
<dbReference type="InterPro" id="IPR024704">
    <property type="entry name" value="SMC"/>
</dbReference>
<name>A0ABR9XQ84_9CHLB</name>
<protein>
    <recommendedName>
        <fullName evidence="6">Chromosome partition protein Smc</fullName>
    </recommendedName>
</protein>
<evidence type="ECO:0000259" key="8">
    <source>
        <dbReference type="SMART" id="SM00968"/>
    </source>
</evidence>
<reference evidence="9 10" key="1">
    <citation type="journal article" date="2020" name="Microorganisms">
        <title>Simultaneous Genome Sequencing of Prosthecochloris ethylica and Desulfuromonas acetoxidans within a Syntrophic Mixture Reveals Unique Pili and Protein Interactions.</title>
        <authorList>
            <person name="Kyndt J.A."/>
            <person name="Van Beeumen J.J."/>
            <person name="Meyer T.E."/>
        </authorList>
    </citation>
    <scope>NUCLEOTIDE SEQUENCE [LARGE SCALE GENOMIC DNA]</scope>
    <source>
        <strain evidence="9 10">N3</strain>
    </source>
</reference>
<feature type="compositionally biased region" description="Basic and acidic residues" evidence="7">
    <location>
        <begin position="739"/>
        <end position="756"/>
    </location>
</feature>
<keyword evidence="5 6" id="KW-0238">DNA-binding</keyword>
<feature type="coiled-coil region" evidence="6">
    <location>
        <begin position="234"/>
        <end position="471"/>
    </location>
</feature>
<dbReference type="InterPro" id="IPR011890">
    <property type="entry name" value="SMC_prok"/>
</dbReference>
<dbReference type="SMART" id="SM00968">
    <property type="entry name" value="SMC_hinge"/>
    <property type="match status" value="1"/>
</dbReference>
<dbReference type="NCBIfam" id="TIGR02168">
    <property type="entry name" value="SMC_prok_B"/>
    <property type="match status" value="1"/>
</dbReference>
<dbReference type="Gene3D" id="3.30.70.1620">
    <property type="match status" value="1"/>
</dbReference>
<comment type="caution">
    <text evidence="9">The sequence shown here is derived from an EMBL/GenBank/DDBJ whole genome shotgun (WGS) entry which is preliminary data.</text>
</comment>
<proteinExistence type="inferred from homology"/>
<dbReference type="InterPro" id="IPR036277">
    <property type="entry name" value="SMC_hinge_sf"/>
</dbReference>